<gene>
    <name evidence="2" type="ORF">AFM12_09805</name>
</gene>
<sequence length="372" mass="42404">MISKIFLSILFLGTFFCSAKAQFLNDRDSHQFVIDGLDAIYNQEFDKASKTLQPVYEKYSGHPVSYLLKATNLFWRYQPIEANPAKAKEYLGLLEQCKREAQKLVKIENYKAEATFYLLSSHGFIARVHHHNHDYIKAGLEAKVAYSFLKDGFDLVEQNPDFLFTNGMYLFYREQYPETHPQIKPIIYFFKGGSKANGLIALNQAGQKALFSKVEAKNYLGGIYLKYENRNAEALRIYQSLVQKYPKNPDFYLRYVQSLVANNELAGAQKAVEKLRLFSGTDQKLGYLLFKGLIADRSGDFKTAEGFYEKVLLLKANGGHTDDFVSMAKLGSGRIKLANGNKSEAEELLEDALAMAEYNWVRSEAKKLLDEL</sequence>
<dbReference type="InterPro" id="IPR011990">
    <property type="entry name" value="TPR-like_helical_dom_sf"/>
</dbReference>
<accession>A0A0P7C8J3</accession>
<evidence type="ECO:0000256" key="1">
    <source>
        <dbReference type="SAM" id="SignalP"/>
    </source>
</evidence>
<dbReference type="EMBL" id="LGTQ01000006">
    <property type="protein sequence ID" value="KPM48851.1"/>
    <property type="molecule type" value="Genomic_DNA"/>
</dbReference>
<feature type="chain" id="PRO_5006136691" evidence="1">
    <location>
        <begin position="22"/>
        <end position="372"/>
    </location>
</feature>
<evidence type="ECO:0000313" key="2">
    <source>
        <dbReference type="EMBL" id="KPM48851.1"/>
    </source>
</evidence>
<dbReference type="Gene3D" id="1.25.40.10">
    <property type="entry name" value="Tetratricopeptide repeat domain"/>
    <property type="match status" value="1"/>
</dbReference>
<name>A0A0P7C8J3_9BACT</name>
<dbReference type="OrthoDB" id="9813254at2"/>
<comment type="caution">
    <text evidence="2">The sequence shown here is derived from an EMBL/GenBank/DDBJ whole genome shotgun (WGS) entry which is preliminary data.</text>
</comment>
<proteinExistence type="predicted"/>
<dbReference type="AlphaFoldDB" id="A0A0P7C8J3"/>
<keyword evidence="1" id="KW-0732">Signal</keyword>
<evidence type="ECO:0000313" key="3">
    <source>
        <dbReference type="Proteomes" id="UP000050454"/>
    </source>
</evidence>
<keyword evidence="3" id="KW-1185">Reference proteome</keyword>
<reference evidence="2 3" key="1">
    <citation type="submission" date="2015-07" db="EMBL/GenBank/DDBJ databases">
        <title>The draft genome sequence of Leadbetterella sp. JN14-9.</title>
        <authorList>
            <person name="Liu Y."/>
            <person name="Du J."/>
            <person name="Shao Z."/>
        </authorList>
    </citation>
    <scope>NUCLEOTIDE SEQUENCE [LARGE SCALE GENOMIC DNA]</scope>
    <source>
        <strain evidence="2 3">JN14-9</strain>
    </source>
</reference>
<dbReference type="Pfam" id="PF14559">
    <property type="entry name" value="TPR_19"/>
    <property type="match status" value="1"/>
</dbReference>
<feature type="signal peptide" evidence="1">
    <location>
        <begin position="1"/>
        <end position="21"/>
    </location>
</feature>
<dbReference type="STRING" id="1605367.AFM12_09805"/>
<dbReference type="Proteomes" id="UP000050454">
    <property type="component" value="Unassembled WGS sequence"/>
</dbReference>
<protein>
    <submittedName>
        <fullName evidence="2">Uncharacterized protein</fullName>
    </submittedName>
</protein>
<dbReference type="SUPFAM" id="SSF48452">
    <property type="entry name" value="TPR-like"/>
    <property type="match status" value="1"/>
</dbReference>
<organism evidence="2 3">
    <name type="scientific">Jiulongibacter sediminis</name>
    <dbReference type="NCBI Taxonomy" id="1605367"/>
    <lineage>
        <taxon>Bacteria</taxon>
        <taxon>Pseudomonadati</taxon>
        <taxon>Bacteroidota</taxon>
        <taxon>Cytophagia</taxon>
        <taxon>Cytophagales</taxon>
        <taxon>Leadbetterellaceae</taxon>
        <taxon>Jiulongibacter</taxon>
    </lineage>
</organism>